<evidence type="ECO:0000313" key="1">
    <source>
        <dbReference type="EMBL" id="KFM77935.1"/>
    </source>
</evidence>
<proteinExistence type="predicted"/>
<dbReference type="Proteomes" id="UP000054359">
    <property type="component" value="Unassembled WGS sequence"/>
</dbReference>
<reference evidence="1 2" key="1">
    <citation type="submission" date="2013-11" db="EMBL/GenBank/DDBJ databases">
        <title>Genome sequencing of Stegodyphus mimosarum.</title>
        <authorList>
            <person name="Bechsgaard J."/>
        </authorList>
    </citation>
    <scope>NUCLEOTIDE SEQUENCE [LARGE SCALE GENOMIC DNA]</scope>
</reference>
<gene>
    <name evidence="1" type="ORF">X975_20099</name>
</gene>
<sequence>MKEFVYEERECFDQSENKDVFLSSQERQSIILNMLYGLRASEKDELLHIKFIEGQP</sequence>
<keyword evidence="2" id="KW-1185">Reference proteome</keyword>
<dbReference type="EMBL" id="KK120277">
    <property type="protein sequence ID" value="KFM77935.1"/>
    <property type="molecule type" value="Genomic_DNA"/>
</dbReference>
<evidence type="ECO:0000313" key="2">
    <source>
        <dbReference type="Proteomes" id="UP000054359"/>
    </source>
</evidence>
<feature type="non-terminal residue" evidence="1">
    <location>
        <position position="56"/>
    </location>
</feature>
<dbReference type="AlphaFoldDB" id="A0A087UKP6"/>
<dbReference type="STRING" id="407821.A0A087UKP6"/>
<dbReference type="OrthoDB" id="296386at2759"/>
<name>A0A087UKP6_STEMI</name>
<protein>
    <submittedName>
        <fullName evidence="1">Uncharacterized protein</fullName>
    </submittedName>
</protein>
<accession>A0A087UKP6</accession>
<organism evidence="1 2">
    <name type="scientific">Stegodyphus mimosarum</name>
    <name type="common">African social velvet spider</name>
    <dbReference type="NCBI Taxonomy" id="407821"/>
    <lineage>
        <taxon>Eukaryota</taxon>
        <taxon>Metazoa</taxon>
        <taxon>Ecdysozoa</taxon>
        <taxon>Arthropoda</taxon>
        <taxon>Chelicerata</taxon>
        <taxon>Arachnida</taxon>
        <taxon>Araneae</taxon>
        <taxon>Araneomorphae</taxon>
        <taxon>Entelegynae</taxon>
        <taxon>Eresoidea</taxon>
        <taxon>Eresidae</taxon>
        <taxon>Stegodyphus</taxon>
    </lineage>
</organism>